<feature type="region of interest" description="Disordered" evidence="1">
    <location>
        <begin position="35"/>
        <end position="100"/>
    </location>
</feature>
<proteinExistence type="predicted"/>
<feature type="compositionally biased region" description="Basic and acidic residues" evidence="1">
    <location>
        <begin position="56"/>
        <end position="84"/>
    </location>
</feature>
<name>A0A178Z8Z4_9EURO</name>
<evidence type="ECO:0000313" key="3">
    <source>
        <dbReference type="Proteomes" id="UP000078343"/>
    </source>
</evidence>
<reference evidence="2 3" key="1">
    <citation type="submission" date="2016-04" db="EMBL/GenBank/DDBJ databases">
        <title>Draft genome of Fonsecaea erecta CBS 125763.</title>
        <authorList>
            <person name="Weiss V.A."/>
            <person name="Vicente V.A."/>
            <person name="Raittz R.T."/>
            <person name="Moreno L.F."/>
            <person name="De Souza E.M."/>
            <person name="Pedrosa F.O."/>
            <person name="Steffens M.B."/>
            <person name="Faoro H."/>
            <person name="Tadra-Sfeir M.Z."/>
            <person name="Najafzadeh M.J."/>
            <person name="Felipe M.S."/>
            <person name="Teixeira M."/>
            <person name="Sun J."/>
            <person name="Xi L."/>
            <person name="Gomes R."/>
            <person name="De Azevedo C.M."/>
            <person name="Salgado C.G."/>
            <person name="Da Silva M.B."/>
            <person name="Nascimento M.F."/>
            <person name="Queiroz-Telles F."/>
            <person name="Attili D.S."/>
            <person name="Gorbushina A."/>
        </authorList>
    </citation>
    <scope>NUCLEOTIDE SEQUENCE [LARGE SCALE GENOMIC DNA]</scope>
    <source>
        <strain evidence="2 3">CBS 125763</strain>
    </source>
</reference>
<comment type="caution">
    <text evidence="2">The sequence shown here is derived from an EMBL/GenBank/DDBJ whole genome shotgun (WGS) entry which is preliminary data.</text>
</comment>
<keyword evidence="3" id="KW-1185">Reference proteome</keyword>
<accession>A0A178Z8Z4</accession>
<dbReference type="EMBL" id="LVYI01000009">
    <property type="protein sequence ID" value="OAP56260.1"/>
    <property type="molecule type" value="Genomic_DNA"/>
</dbReference>
<dbReference type="GeneID" id="30013607"/>
<dbReference type="AlphaFoldDB" id="A0A178Z8Z4"/>
<feature type="compositionally biased region" description="Basic and acidic residues" evidence="1">
    <location>
        <begin position="35"/>
        <end position="48"/>
    </location>
</feature>
<sequence length="100" mass="11083">MATFITVGNGVVAKDGVAEGEAAQYAALKRQVLEGEARKKQEERERRVSLGLPPELTREEKKEAKRKEKERRKSEAAREREREGGGGTGKRVLGMLCFGP</sequence>
<gene>
    <name evidence="2" type="ORF">AYL99_09439</name>
</gene>
<organism evidence="2 3">
    <name type="scientific">Fonsecaea erecta</name>
    <dbReference type="NCBI Taxonomy" id="1367422"/>
    <lineage>
        <taxon>Eukaryota</taxon>
        <taxon>Fungi</taxon>
        <taxon>Dikarya</taxon>
        <taxon>Ascomycota</taxon>
        <taxon>Pezizomycotina</taxon>
        <taxon>Eurotiomycetes</taxon>
        <taxon>Chaetothyriomycetidae</taxon>
        <taxon>Chaetothyriales</taxon>
        <taxon>Herpotrichiellaceae</taxon>
        <taxon>Fonsecaea</taxon>
    </lineage>
</organism>
<evidence type="ECO:0000313" key="2">
    <source>
        <dbReference type="EMBL" id="OAP56260.1"/>
    </source>
</evidence>
<dbReference type="Proteomes" id="UP000078343">
    <property type="component" value="Unassembled WGS sequence"/>
</dbReference>
<protein>
    <submittedName>
        <fullName evidence="2">Uncharacterized protein</fullName>
    </submittedName>
</protein>
<evidence type="ECO:0000256" key="1">
    <source>
        <dbReference type="SAM" id="MobiDB-lite"/>
    </source>
</evidence>
<dbReference type="RefSeq" id="XP_018689627.1">
    <property type="nucleotide sequence ID" value="XM_018840946.1"/>
</dbReference>
<dbReference type="OrthoDB" id="4160436at2759"/>